<protein>
    <submittedName>
        <fullName evidence="1">Uncharacterized protein</fullName>
    </submittedName>
</protein>
<organism evidence="1 2">
    <name type="scientific">Symplocastrum torsivum CPER-KK1</name>
    <dbReference type="NCBI Taxonomy" id="450513"/>
    <lineage>
        <taxon>Bacteria</taxon>
        <taxon>Bacillati</taxon>
        <taxon>Cyanobacteriota</taxon>
        <taxon>Cyanophyceae</taxon>
        <taxon>Oscillatoriophycideae</taxon>
        <taxon>Oscillatoriales</taxon>
        <taxon>Microcoleaceae</taxon>
        <taxon>Symplocastrum</taxon>
    </lineage>
</organism>
<comment type="caution">
    <text evidence="1">The sequence shown here is derived from an EMBL/GenBank/DDBJ whole genome shotgun (WGS) entry which is preliminary data.</text>
</comment>
<dbReference type="AlphaFoldDB" id="A0A951PSE4"/>
<gene>
    <name evidence="1" type="ORF">KME25_32385</name>
</gene>
<reference evidence="1" key="2">
    <citation type="journal article" date="2022" name="Microbiol. Resour. Announc.">
        <title>Metagenome Sequencing to Explore Phylogenomics of Terrestrial Cyanobacteria.</title>
        <authorList>
            <person name="Ward R.D."/>
            <person name="Stajich J.E."/>
            <person name="Johansen J.R."/>
            <person name="Huntemann M."/>
            <person name="Clum A."/>
            <person name="Foster B."/>
            <person name="Foster B."/>
            <person name="Roux S."/>
            <person name="Palaniappan K."/>
            <person name="Varghese N."/>
            <person name="Mukherjee S."/>
            <person name="Reddy T.B.K."/>
            <person name="Daum C."/>
            <person name="Copeland A."/>
            <person name="Chen I.A."/>
            <person name="Ivanova N.N."/>
            <person name="Kyrpides N.C."/>
            <person name="Shapiro N."/>
            <person name="Eloe-Fadrosh E.A."/>
            <person name="Pietrasiak N."/>
        </authorList>
    </citation>
    <scope>NUCLEOTIDE SEQUENCE</scope>
    <source>
        <strain evidence="1">CPER-KK1</strain>
    </source>
</reference>
<reference evidence="1" key="1">
    <citation type="submission" date="2021-05" db="EMBL/GenBank/DDBJ databases">
        <authorList>
            <person name="Pietrasiak N."/>
            <person name="Ward R."/>
            <person name="Stajich J.E."/>
            <person name="Kurbessoian T."/>
        </authorList>
    </citation>
    <scope>NUCLEOTIDE SEQUENCE</scope>
    <source>
        <strain evidence="1">CPER-KK1</strain>
    </source>
</reference>
<dbReference type="EMBL" id="JAHHIF010000081">
    <property type="protein sequence ID" value="MBW4549067.1"/>
    <property type="molecule type" value="Genomic_DNA"/>
</dbReference>
<sequence length="78" mass="8733">MTQPPIHDLGMSDTEYAALAAKGYEPVLEHQLIIIGEDPSLARNLSKLAGLVQNKPPETDEEWDEFLEAWAELTGDRR</sequence>
<evidence type="ECO:0000313" key="1">
    <source>
        <dbReference type="EMBL" id="MBW4549067.1"/>
    </source>
</evidence>
<accession>A0A951PSE4</accession>
<evidence type="ECO:0000313" key="2">
    <source>
        <dbReference type="Proteomes" id="UP000753908"/>
    </source>
</evidence>
<proteinExistence type="predicted"/>
<dbReference type="Proteomes" id="UP000753908">
    <property type="component" value="Unassembled WGS sequence"/>
</dbReference>
<name>A0A951PSE4_9CYAN</name>